<feature type="transmembrane region" description="Helical" evidence="9">
    <location>
        <begin position="12"/>
        <end position="32"/>
    </location>
</feature>
<evidence type="ECO:0000256" key="2">
    <source>
        <dbReference type="ARBA" id="ARBA00012438"/>
    </source>
</evidence>
<dbReference type="RefSeq" id="WP_190999499.1">
    <property type="nucleotide sequence ID" value="NZ_JACXSI010000049.1"/>
</dbReference>
<dbReference type="InterPro" id="IPR036097">
    <property type="entry name" value="HisK_dim/P_sf"/>
</dbReference>
<keyword evidence="9" id="KW-0472">Membrane</keyword>
<feature type="transmembrane region" description="Helical" evidence="9">
    <location>
        <begin position="136"/>
        <end position="159"/>
    </location>
</feature>
<feature type="domain" description="PAC" evidence="12">
    <location>
        <begin position="318"/>
        <end position="370"/>
    </location>
</feature>
<dbReference type="InterPro" id="IPR003594">
    <property type="entry name" value="HATPase_dom"/>
</dbReference>
<dbReference type="GO" id="GO:0000155">
    <property type="term" value="F:phosphorelay sensor kinase activity"/>
    <property type="evidence" value="ECO:0007669"/>
    <property type="project" value="InterPro"/>
</dbReference>
<dbReference type="Proteomes" id="UP000602076">
    <property type="component" value="Unassembled WGS sequence"/>
</dbReference>
<evidence type="ECO:0000259" key="12">
    <source>
        <dbReference type="PROSITE" id="PS50113"/>
    </source>
</evidence>
<feature type="domain" description="Histidine kinase" evidence="10">
    <location>
        <begin position="511"/>
        <end position="717"/>
    </location>
</feature>
<evidence type="ECO:0000259" key="11">
    <source>
        <dbReference type="PROSITE" id="PS50112"/>
    </source>
</evidence>
<feature type="transmembrane region" description="Helical" evidence="9">
    <location>
        <begin position="107"/>
        <end position="130"/>
    </location>
</feature>
<dbReference type="CDD" id="cd00130">
    <property type="entry name" value="PAS"/>
    <property type="match status" value="2"/>
</dbReference>
<keyword evidence="5" id="KW-0547">Nucleotide-binding</keyword>
<dbReference type="PROSITE" id="PS50113">
    <property type="entry name" value="PAC"/>
    <property type="match status" value="2"/>
</dbReference>
<feature type="transmembrane region" description="Helical" evidence="9">
    <location>
        <begin position="212"/>
        <end position="232"/>
    </location>
</feature>
<gene>
    <name evidence="13" type="ORF">IEO70_16615</name>
</gene>
<keyword evidence="14" id="KW-1185">Reference proteome</keyword>
<keyword evidence="9" id="KW-1133">Transmembrane helix</keyword>
<dbReference type="SMART" id="SM00387">
    <property type="entry name" value="HATPase_c"/>
    <property type="match status" value="1"/>
</dbReference>
<evidence type="ECO:0000256" key="8">
    <source>
        <dbReference type="ARBA" id="ARBA00023012"/>
    </source>
</evidence>
<protein>
    <recommendedName>
        <fullName evidence="2">histidine kinase</fullName>
        <ecNumber evidence="2">2.7.13.3</ecNumber>
    </recommendedName>
</protein>
<dbReference type="InterPro" id="IPR001610">
    <property type="entry name" value="PAC"/>
</dbReference>
<organism evidence="13 14">
    <name type="scientific">Peribacillus faecalis</name>
    <dbReference type="NCBI Taxonomy" id="2772559"/>
    <lineage>
        <taxon>Bacteria</taxon>
        <taxon>Bacillati</taxon>
        <taxon>Bacillota</taxon>
        <taxon>Bacilli</taxon>
        <taxon>Bacillales</taxon>
        <taxon>Bacillaceae</taxon>
        <taxon>Peribacillus</taxon>
    </lineage>
</organism>
<dbReference type="Gene3D" id="1.10.287.130">
    <property type="match status" value="1"/>
</dbReference>
<name>A0A927D2P2_9BACI</name>
<dbReference type="PANTHER" id="PTHR43065:SF34">
    <property type="entry name" value="SPORULATION KINASE A"/>
    <property type="match status" value="1"/>
</dbReference>
<comment type="catalytic activity">
    <reaction evidence="1">
        <text>ATP + protein L-histidine = ADP + protein N-phospho-L-histidine.</text>
        <dbReference type="EC" id="2.7.13.3"/>
    </reaction>
</comment>
<dbReference type="PANTHER" id="PTHR43065">
    <property type="entry name" value="SENSOR HISTIDINE KINASE"/>
    <property type="match status" value="1"/>
</dbReference>
<reference evidence="13" key="1">
    <citation type="submission" date="2020-09" db="EMBL/GenBank/DDBJ databases">
        <title>Bacillus faecalis sp. nov., a moderately halophilic bacterium isolated from cow faeces.</title>
        <authorList>
            <person name="Jiang L."/>
            <person name="Lee J."/>
        </authorList>
    </citation>
    <scope>NUCLEOTIDE SEQUENCE</scope>
    <source>
        <strain evidence="13">AGMB 02131</strain>
    </source>
</reference>
<evidence type="ECO:0000256" key="7">
    <source>
        <dbReference type="ARBA" id="ARBA00022840"/>
    </source>
</evidence>
<evidence type="ECO:0000256" key="4">
    <source>
        <dbReference type="ARBA" id="ARBA00022679"/>
    </source>
</evidence>
<dbReference type="InterPro" id="IPR000014">
    <property type="entry name" value="PAS"/>
</dbReference>
<dbReference type="InterPro" id="IPR004358">
    <property type="entry name" value="Sig_transdc_His_kin-like_C"/>
</dbReference>
<dbReference type="InterPro" id="IPR035965">
    <property type="entry name" value="PAS-like_dom_sf"/>
</dbReference>
<dbReference type="EMBL" id="JACXSI010000049">
    <property type="protein sequence ID" value="MBD3109964.1"/>
    <property type="molecule type" value="Genomic_DNA"/>
</dbReference>
<accession>A0A927D2P2</accession>
<sequence length="719" mass="81531">MESVLIGSLNPLLVLIGFLLTGLAVYISLELITHFHSMKTYRNFLYIGSSFSFVVGIWMMSFFGIIAFDIAASTDRLIIVSIVASLICYILVFTAFVFILDRRHKRNIYIGSCILSAAALVTNIIEIHVLEVQMNFNVLLVIVSFFLLTAFFAFAFWLMFNTVKGMTSAHFIKLVSSALITIAIGQGFFLVLKASIKTDNASLLFQLSLNDFIIPFVFLTLAIIVFTVLMIWNLKEGKRDLPSNLYSTDIMTALNASSIVCITDIDGSFLYANDRFVEITKYPLKELLNHHYKVLEAGFHDQAFYEELKETISSGENWKGELACVNKDGEIFWIDAMIIPFVDNRGVPFQYVAISKEITDKKVVEKELRKAMKEMHDYKYALDEASIVAITDAKGKITKANKKFCEISKYSEQELIGSDHRILNSGYHPSQFFKELWATIGRGEVWRGEIQNKAKDGSLYWVETTIIPFLNEKKKPYQYVSIRNDITEKKKQEEVLHRQEKLSALGQLAAGVAHEIRNPLTSMKGYTEFLLMDEKEEVRREHFDIILDEIERVNDIVEEFMLLAKPKADLLAVKNVNSIISNTLSLFMYELKKKKVDLSFKTDIPELPVLCDEQRLKQVFINFIKNSVEAMPTGGQLSITVEKHEQFAKIVVSDTGIGIPKDKLSKIGDPFFTTKENGTGLGLMISFKIIQSHNGKLEIDSKENAGTTLTILLPLHENV</sequence>
<evidence type="ECO:0000256" key="3">
    <source>
        <dbReference type="ARBA" id="ARBA00022553"/>
    </source>
</evidence>
<feature type="transmembrane region" description="Helical" evidence="9">
    <location>
        <begin position="171"/>
        <end position="192"/>
    </location>
</feature>
<keyword evidence="6" id="KW-0418">Kinase</keyword>
<dbReference type="CDD" id="cd00082">
    <property type="entry name" value="HisKA"/>
    <property type="match status" value="1"/>
</dbReference>
<dbReference type="SMART" id="SM00091">
    <property type="entry name" value="PAS"/>
    <property type="match status" value="2"/>
</dbReference>
<dbReference type="InterPro" id="IPR005467">
    <property type="entry name" value="His_kinase_dom"/>
</dbReference>
<evidence type="ECO:0000256" key="9">
    <source>
        <dbReference type="SAM" id="Phobius"/>
    </source>
</evidence>
<dbReference type="SMART" id="SM00388">
    <property type="entry name" value="HisKA"/>
    <property type="match status" value="1"/>
</dbReference>
<dbReference type="NCBIfam" id="TIGR00229">
    <property type="entry name" value="sensory_box"/>
    <property type="match status" value="2"/>
</dbReference>
<dbReference type="InterPro" id="IPR003661">
    <property type="entry name" value="HisK_dim/P_dom"/>
</dbReference>
<keyword evidence="7" id="KW-0067">ATP-binding</keyword>
<proteinExistence type="predicted"/>
<feature type="transmembrane region" description="Helical" evidence="9">
    <location>
        <begin position="77"/>
        <end position="100"/>
    </location>
</feature>
<dbReference type="InterPro" id="IPR036890">
    <property type="entry name" value="HATPase_C_sf"/>
</dbReference>
<dbReference type="GO" id="GO:0005524">
    <property type="term" value="F:ATP binding"/>
    <property type="evidence" value="ECO:0007669"/>
    <property type="project" value="UniProtKB-KW"/>
</dbReference>
<keyword evidence="8" id="KW-0902">Two-component regulatory system</keyword>
<feature type="domain" description="PAS" evidence="11">
    <location>
        <begin position="388"/>
        <end position="430"/>
    </location>
</feature>
<evidence type="ECO:0000313" key="13">
    <source>
        <dbReference type="EMBL" id="MBD3109964.1"/>
    </source>
</evidence>
<dbReference type="Gene3D" id="3.30.450.20">
    <property type="entry name" value="PAS domain"/>
    <property type="match status" value="2"/>
</dbReference>
<comment type="caution">
    <text evidence="13">The sequence shown here is derived from an EMBL/GenBank/DDBJ whole genome shotgun (WGS) entry which is preliminary data.</text>
</comment>
<dbReference type="PROSITE" id="PS50112">
    <property type="entry name" value="PAS"/>
    <property type="match status" value="1"/>
</dbReference>
<dbReference type="SUPFAM" id="SSF47384">
    <property type="entry name" value="Homodimeric domain of signal transducing histidine kinase"/>
    <property type="match status" value="1"/>
</dbReference>
<keyword evidence="3" id="KW-0597">Phosphoprotein</keyword>
<dbReference type="SUPFAM" id="SSF55785">
    <property type="entry name" value="PYP-like sensor domain (PAS domain)"/>
    <property type="match status" value="2"/>
</dbReference>
<dbReference type="Pfam" id="PF00512">
    <property type="entry name" value="HisKA"/>
    <property type="match status" value="1"/>
</dbReference>
<evidence type="ECO:0000313" key="14">
    <source>
        <dbReference type="Proteomes" id="UP000602076"/>
    </source>
</evidence>
<dbReference type="InterPro" id="IPR000700">
    <property type="entry name" value="PAS-assoc_C"/>
</dbReference>
<evidence type="ECO:0000259" key="10">
    <source>
        <dbReference type="PROSITE" id="PS50109"/>
    </source>
</evidence>
<keyword evidence="9" id="KW-0812">Transmembrane</keyword>
<dbReference type="EC" id="2.7.13.3" evidence="2"/>
<dbReference type="SMART" id="SM00086">
    <property type="entry name" value="PAC"/>
    <property type="match status" value="2"/>
</dbReference>
<dbReference type="AlphaFoldDB" id="A0A927D2P2"/>
<evidence type="ECO:0000256" key="5">
    <source>
        <dbReference type="ARBA" id="ARBA00022741"/>
    </source>
</evidence>
<dbReference type="PRINTS" id="PR00344">
    <property type="entry name" value="BCTRLSENSOR"/>
</dbReference>
<keyword evidence="4" id="KW-0808">Transferase</keyword>
<feature type="domain" description="PAC" evidence="12">
    <location>
        <begin position="446"/>
        <end position="498"/>
    </location>
</feature>
<dbReference type="SUPFAM" id="SSF55874">
    <property type="entry name" value="ATPase domain of HSP90 chaperone/DNA topoisomerase II/histidine kinase"/>
    <property type="match status" value="1"/>
</dbReference>
<evidence type="ECO:0000256" key="6">
    <source>
        <dbReference type="ARBA" id="ARBA00022777"/>
    </source>
</evidence>
<feature type="transmembrane region" description="Helical" evidence="9">
    <location>
        <begin position="44"/>
        <end position="71"/>
    </location>
</feature>
<dbReference type="Gene3D" id="3.30.565.10">
    <property type="entry name" value="Histidine kinase-like ATPase, C-terminal domain"/>
    <property type="match status" value="1"/>
</dbReference>
<dbReference type="Pfam" id="PF02518">
    <property type="entry name" value="HATPase_c"/>
    <property type="match status" value="1"/>
</dbReference>
<dbReference type="PROSITE" id="PS50109">
    <property type="entry name" value="HIS_KIN"/>
    <property type="match status" value="1"/>
</dbReference>
<evidence type="ECO:0000256" key="1">
    <source>
        <dbReference type="ARBA" id="ARBA00000085"/>
    </source>
</evidence>
<dbReference type="Pfam" id="PF13426">
    <property type="entry name" value="PAS_9"/>
    <property type="match status" value="2"/>
</dbReference>